<accession>A0A6L9Y3V5</accession>
<keyword evidence="4" id="KW-1185">Reference proteome</keyword>
<dbReference type="GO" id="GO:0032787">
    <property type="term" value="P:monocarboxylic acid metabolic process"/>
    <property type="evidence" value="ECO:0007669"/>
    <property type="project" value="UniProtKB-ARBA"/>
</dbReference>
<dbReference type="AlphaFoldDB" id="A0A6L9Y3V5"/>
<comment type="caution">
    <text evidence="3">The sequence shown here is derived from an EMBL/GenBank/DDBJ whole genome shotgun (WGS) entry which is preliminary data.</text>
</comment>
<dbReference type="EMBL" id="JAAGYR010000003">
    <property type="protein sequence ID" value="NEN75120.1"/>
    <property type="molecule type" value="Genomic_DNA"/>
</dbReference>
<dbReference type="InterPro" id="IPR050259">
    <property type="entry name" value="SDR"/>
</dbReference>
<dbReference type="Gene3D" id="3.40.50.720">
    <property type="entry name" value="NAD(P)-binding Rossmann-like Domain"/>
    <property type="match status" value="1"/>
</dbReference>
<protein>
    <submittedName>
        <fullName evidence="3">SDR family oxidoreductase</fullName>
    </submittedName>
</protein>
<dbReference type="Proteomes" id="UP000477651">
    <property type="component" value="Unassembled WGS sequence"/>
</dbReference>
<keyword evidence="2" id="KW-0560">Oxidoreductase</keyword>
<dbReference type="GO" id="GO:0016491">
    <property type="term" value="F:oxidoreductase activity"/>
    <property type="evidence" value="ECO:0007669"/>
    <property type="project" value="UniProtKB-KW"/>
</dbReference>
<dbReference type="InterPro" id="IPR020904">
    <property type="entry name" value="Sc_DH/Rdtase_CS"/>
</dbReference>
<name>A0A6L9Y3V5_9BURK</name>
<dbReference type="FunFam" id="3.40.50.720:FF:000173">
    <property type="entry name" value="3-oxoacyl-[acyl-carrier protein] reductase"/>
    <property type="match status" value="1"/>
</dbReference>
<dbReference type="InterPro" id="IPR036291">
    <property type="entry name" value="NAD(P)-bd_dom_sf"/>
</dbReference>
<gene>
    <name evidence="3" type="ORF">F9B74_02105</name>
</gene>
<dbReference type="PRINTS" id="PR00081">
    <property type="entry name" value="GDHRDH"/>
</dbReference>
<dbReference type="PROSITE" id="PS00061">
    <property type="entry name" value="ADH_SHORT"/>
    <property type="match status" value="1"/>
</dbReference>
<comment type="similarity">
    <text evidence="1">Belongs to the short-chain dehydrogenases/reductases (SDR) family.</text>
</comment>
<evidence type="ECO:0000256" key="2">
    <source>
        <dbReference type="ARBA" id="ARBA00023002"/>
    </source>
</evidence>
<evidence type="ECO:0000313" key="3">
    <source>
        <dbReference type="EMBL" id="NEN75120.1"/>
    </source>
</evidence>
<dbReference type="PRINTS" id="PR00080">
    <property type="entry name" value="SDRFAMILY"/>
</dbReference>
<dbReference type="InterPro" id="IPR002347">
    <property type="entry name" value="SDR_fam"/>
</dbReference>
<organism evidence="3 4">
    <name type="scientific">Pelistega ratti</name>
    <dbReference type="NCBI Taxonomy" id="2652177"/>
    <lineage>
        <taxon>Bacteria</taxon>
        <taxon>Pseudomonadati</taxon>
        <taxon>Pseudomonadota</taxon>
        <taxon>Betaproteobacteria</taxon>
        <taxon>Burkholderiales</taxon>
        <taxon>Alcaligenaceae</taxon>
        <taxon>Pelistega</taxon>
    </lineage>
</organism>
<sequence length="263" mass="28801">MNSHNTTLNIPYLSKFSLQNKIIFISASSRGLGLEMAYALAQSGATVYINGRNQEKLAQVVEEAQSKGISLLAYEGDMSDQYCIDQLMLFLKSMNQNCHVLINNLGLRLRESWEKTHFVQMNEMIQTNLLAPMYLSQQMAKQMQEGGRIISISSVAGRIARQGDAIYPISKLGLIGMTRSLAVEYATKGICVNAIAPGAFLTESNEALAVDPIKGSHMLNRIPMKRWGNPEEIGGLAVFLAGDLSAYITGQVFTIDGGLSVLF</sequence>
<evidence type="ECO:0000313" key="4">
    <source>
        <dbReference type="Proteomes" id="UP000477651"/>
    </source>
</evidence>
<proteinExistence type="inferred from homology"/>
<dbReference type="PANTHER" id="PTHR42879">
    <property type="entry name" value="3-OXOACYL-(ACYL-CARRIER-PROTEIN) REDUCTASE"/>
    <property type="match status" value="1"/>
</dbReference>
<reference evidence="3 4" key="1">
    <citation type="submission" date="2020-02" db="EMBL/GenBank/DDBJ databases">
        <title>Pelistega sp. NLN82 were isolated from wild rodents of the Hainan Island.</title>
        <authorList>
            <person name="Niu N."/>
            <person name="Zhou J."/>
        </authorList>
    </citation>
    <scope>NUCLEOTIDE SEQUENCE [LARGE SCALE GENOMIC DNA]</scope>
    <source>
        <strain evidence="3 4">NLN82</strain>
    </source>
</reference>
<dbReference type="SUPFAM" id="SSF51735">
    <property type="entry name" value="NAD(P)-binding Rossmann-fold domains"/>
    <property type="match status" value="1"/>
</dbReference>
<evidence type="ECO:0000256" key="1">
    <source>
        <dbReference type="ARBA" id="ARBA00006484"/>
    </source>
</evidence>
<dbReference type="PANTHER" id="PTHR42879:SF2">
    <property type="entry name" value="3-OXOACYL-[ACYL-CARRIER-PROTEIN] REDUCTASE FABG"/>
    <property type="match status" value="1"/>
</dbReference>
<dbReference type="RefSeq" id="WP_163763869.1">
    <property type="nucleotide sequence ID" value="NZ_JAAGYR010000003.1"/>
</dbReference>
<dbReference type="Pfam" id="PF13561">
    <property type="entry name" value="adh_short_C2"/>
    <property type="match status" value="1"/>
</dbReference>